<dbReference type="InterPro" id="IPR013362">
    <property type="entry name" value="Pilus_4_PilV"/>
</dbReference>
<organism evidence="2 3">
    <name type="scientific">Motiliproteus coralliicola</name>
    <dbReference type="NCBI Taxonomy" id="2283196"/>
    <lineage>
        <taxon>Bacteria</taxon>
        <taxon>Pseudomonadati</taxon>
        <taxon>Pseudomonadota</taxon>
        <taxon>Gammaproteobacteria</taxon>
        <taxon>Oceanospirillales</taxon>
        <taxon>Oceanospirillaceae</taxon>
        <taxon>Motiliproteus</taxon>
    </lineage>
</organism>
<dbReference type="AlphaFoldDB" id="A0A369WU67"/>
<keyword evidence="3" id="KW-1185">Reference proteome</keyword>
<dbReference type="EMBL" id="QQOH01000001">
    <property type="protein sequence ID" value="RDE24104.1"/>
    <property type="molecule type" value="Genomic_DNA"/>
</dbReference>
<evidence type="ECO:0000313" key="3">
    <source>
        <dbReference type="Proteomes" id="UP000253769"/>
    </source>
</evidence>
<evidence type="ECO:0000313" key="2">
    <source>
        <dbReference type="EMBL" id="RDE24104.1"/>
    </source>
</evidence>
<accession>A0A369WU67</accession>
<dbReference type="RefSeq" id="WP_114693686.1">
    <property type="nucleotide sequence ID" value="NZ_QQOH01000001.1"/>
</dbReference>
<dbReference type="NCBIfam" id="TIGR02523">
    <property type="entry name" value="type_IV_pilV"/>
    <property type="match status" value="1"/>
</dbReference>
<gene>
    <name evidence="2" type="primary">pilV</name>
    <name evidence="2" type="ORF">DV711_00410</name>
</gene>
<dbReference type="Pfam" id="PF22150">
    <property type="entry name" value="Tt1218-like"/>
    <property type="match status" value="1"/>
</dbReference>
<sequence length="192" mass="20879">MLISTRPPLQRLKRFNRINQQRGVSMMEVLIALVLLVTTLLGATALQITGLQTNRSAYYRTQASLLAYDIADRIRLNAVYATGDSDRYSISTSSMATPSSSSCATNNSGCTAEQLRDIDLREWAENFVDITGVGQDGSNYRSLIPGGAGVVTASGSSFSVSVSWQELDWNVSTDSNKADSTKTFTLDFNATR</sequence>
<dbReference type="InterPro" id="IPR054402">
    <property type="entry name" value="Tt1218-like_dom"/>
</dbReference>
<evidence type="ECO:0000259" key="1">
    <source>
        <dbReference type="Pfam" id="PF22150"/>
    </source>
</evidence>
<dbReference type="Proteomes" id="UP000253769">
    <property type="component" value="Unassembled WGS sequence"/>
</dbReference>
<comment type="caution">
    <text evidence="2">The sequence shown here is derived from an EMBL/GenBank/DDBJ whole genome shotgun (WGS) entry which is preliminary data.</text>
</comment>
<feature type="domain" description="Type IV pilin Tt1218-like" evidence="1">
    <location>
        <begin position="45"/>
        <end position="120"/>
    </location>
</feature>
<name>A0A369WU67_9GAMM</name>
<reference evidence="2 3" key="1">
    <citation type="submission" date="2018-07" db="EMBL/GenBank/DDBJ databases">
        <title>Motiliproteus coralliicola sp. nov., a bacterium isolated from Coral.</title>
        <authorList>
            <person name="Wang G."/>
        </authorList>
    </citation>
    <scope>NUCLEOTIDE SEQUENCE [LARGE SCALE GENOMIC DNA]</scope>
    <source>
        <strain evidence="2 3">C34</strain>
    </source>
</reference>
<protein>
    <submittedName>
        <fullName evidence="2">Type IV pilus modification protein PilV</fullName>
    </submittedName>
</protein>
<dbReference type="OrthoDB" id="6119037at2"/>
<proteinExistence type="predicted"/>